<dbReference type="GO" id="GO:0005886">
    <property type="term" value="C:plasma membrane"/>
    <property type="evidence" value="ECO:0007669"/>
    <property type="project" value="UniProtKB-SubCell"/>
</dbReference>
<dbReference type="Gene3D" id="3.30.450.20">
    <property type="entry name" value="PAS domain"/>
    <property type="match status" value="1"/>
</dbReference>
<feature type="coiled-coil region" evidence="9">
    <location>
        <begin position="320"/>
        <end position="357"/>
    </location>
</feature>
<dbReference type="InterPro" id="IPR004089">
    <property type="entry name" value="MCPsignal_dom"/>
</dbReference>
<dbReference type="Proteomes" id="UP000198565">
    <property type="component" value="Unassembled WGS sequence"/>
</dbReference>
<dbReference type="Gene3D" id="1.10.287.950">
    <property type="entry name" value="Methyl-accepting chemotaxis protein"/>
    <property type="match status" value="1"/>
</dbReference>
<dbReference type="Pfam" id="PF00672">
    <property type="entry name" value="HAMP"/>
    <property type="match status" value="1"/>
</dbReference>
<feature type="domain" description="Methyl-accepting transducer" evidence="11">
    <location>
        <begin position="291"/>
        <end position="541"/>
    </location>
</feature>
<sequence length="578" mass="64454">MKKTQSISFKLIALITIITAVTGIIIGIFSYEVAKGQLLESGESELQKITDGAYTVLELLEEEVEAGILTEEEAKNRAREILNGPVENNEYDYTQTNFVYKDHGYVLAYDQDLILQLHPTKIGGEPADELNRNNRTRLVEAGTEADPSDRFAEYSDEQSDGNYRDKTAYMRYFEPWDWTVGITVFQDELYENLHVLQIVIFVITILIIIVSSILFYVLTRKKLKLLKDVANQATNISNGNITESYLPESSDEIGILAHSFNKMSKELRNLVTSVQQSSDHLLDSATDLSAISEETSASSEEVGNAMNEISKGTQEQANDLEDIHYRVEKLTEAIHQMREQTDKMDQITHQSESLSNEGIEIVSKLQQSNQNSVKRANEISNDIRHLHHKVQDITAVMDTIEHIAEETNLLALNASIEAARAGEYGKGFAVVADEIRKLAEQSKEATHQVQNVVSTIVSETDKTVQAVEENRTSSEGLDHDVRQTETKFMDMKSAVEEVVTAITVVKTEIGGITTEAEKMNENVESISSVSEETAASIEEITSSLDEQINAVSNVASSAEALTRLNQDLSDLLEKYKLS</sequence>
<evidence type="ECO:0000313" key="14">
    <source>
        <dbReference type="Proteomes" id="UP000198565"/>
    </source>
</evidence>
<name>A0A1I4GWN2_9BACI</name>
<evidence type="ECO:0000256" key="5">
    <source>
        <dbReference type="ARBA" id="ARBA00023136"/>
    </source>
</evidence>
<dbReference type="PROSITE" id="PS50885">
    <property type="entry name" value="HAMP"/>
    <property type="match status" value="1"/>
</dbReference>
<evidence type="ECO:0000256" key="10">
    <source>
        <dbReference type="SAM" id="Phobius"/>
    </source>
</evidence>
<dbReference type="PANTHER" id="PTHR32089">
    <property type="entry name" value="METHYL-ACCEPTING CHEMOTAXIS PROTEIN MCPB"/>
    <property type="match status" value="1"/>
</dbReference>
<keyword evidence="3 10" id="KW-0812">Transmembrane</keyword>
<gene>
    <name evidence="13" type="ORF">SAMN04487943_10175</name>
</gene>
<dbReference type="CDD" id="cd06225">
    <property type="entry name" value="HAMP"/>
    <property type="match status" value="1"/>
</dbReference>
<comment type="subcellular location">
    <subcellularLocation>
        <location evidence="1">Cell membrane</location>
        <topology evidence="1">Multi-pass membrane protein</topology>
    </subcellularLocation>
</comment>
<evidence type="ECO:0000256" key="7">
    <source>
        <dbReference type="ARBA" id="ARBA00029447"/>
    </source>
</evidence>
<feature type="domain" description="HAMP" evidence="12">
    <location>
        <begin position="220"/>
        <end position="272"/>
    </location>
</feature>
<dbReference type="SMART" id="SM01049">
    <property type="entry name" value="Cache_2"/>
    <property type="match status" value="1"/>
</dbReference>
<evidence type="ECO:0000313" key="13">
    <source>
        <dbReference type="EMBL" id="SFL34359.1"/>
    </source>
</evidence>
<comment type="similarity">
    <text evidence="7">Belongs to the methyl-accepting chemotaxis (MCP) protein family.</text>
</comment>
<protein>
    <submittedName>
        <fullName evidence="13">Methyl-accepting chemotaxis sensory transducer with Cache sensor</fullName>
    </submittedName>
</protein>
<dbReference type="Pfam" id="PF00015">
    <property type="entry name" value="MCPsignal"/>
    <property type="match status" value="1"/>
</dbReference>
<feature type="transmembrane region" description="Helical" evidence="10">
    <location>
        <begin position="195"/>
        <end position="218"/>
    </location>
</feature>
<evidence type="ECO:0000256" key="1">
    <source>
        <dbReference type="ARBA" id="ARBA00004651"/>
    </source>
</evidence>
<dbReference type="InterPro" id="IPR003660">
    <property type="entry name" value="HAMP_dom"/>
</dbReference>
<dbReference type="InterPro" id="IPR033480">
    <property type="entry name" value="sCache_2"/>
</dbReference>
<dbReference type="OrthoDB" id="9760371at2"/>
<reference evidence="14" key="1">
    <citation type="submission" date="2016-10" db="EMBL/GenBank/DDBJ databases">
        <authorList>
            <person name="Varghese N."/>
            <person name="Submissions S."/>
        </authorList>
    </citation>
    <scope>NUCLEOTIDE SEQUENCE [LARGE SCALE GENOMIC DNA]</scope>
    <source>
        <strain evidence="14">CGMCC 1.4250</strain>
    </source>
</reference>
<dbReference type="Pfam" id="PF17200">
    <property type="entry name" value="sCache_2"/>
    <property type="match status" value="1"/>
</dbReference>
<evidence type="ECO:0000256" key="4">
    <source>
        <dbReference type="ARBA" id="ARBA00022989"/>
    </source>
</evidence>
<evidence type="ECO:0000259" key="12">
    <source>
        <dbReference type="PROSITE" id="PS50885"/>
    </source>
</evidence>
<keyword evidence="14" id="KW-1185">Reference proteome</keyword>
<dbReference type="RefSeq" id="WP_091479463.1">
    <property type="nucleotide sequence ID" value="NZ_FOTR01000001.1"/>
</dbReference>
<feature type="transmembrane region" description="Helical" evidence="10">
    <location>
        <begin position="12"/>
        <end position="31"/>
    </location>
</feature>
<dbReference type="SMART" id="SM00283">
    <property type="entry name" value="MA"/>
    <property type="match status" value="1"/>
</dbReference>
<proteinExistence type="inferred from homology"/>
<dbReference type="STRING" id="334253.SAMN04487943_10175"/>
<keyword evidence="4 10" id="KW-1133">Transmembrane helix</keyword>
<evidence type="ECO:0000256" key="2">
    <source>
        <dbReference type="ARBA" id="ARBA00022475"/>
    </source>
</evidence>
<dbReference type="SUPFAM" id="SSF58104">
    <property type="entry name" value="Methyl-accepting chemotaxis protein (MCP) signaling domain"/>
    <property type="match status" value="1"/>
</dbReference>
<dbReference type="InterPro" id="IPR004090">
    <property type="entry name" value="Chemotax_Me-accpt_rcpt"/>
</dbReference>
<dbReference type="GO" id="GO:0004888">
    <property type="term" value="F:transmembrane signaling receptor activity"/>
    <property type="evidence" value="ECO:0007669"/>
    <property type="project" value="InterPro"/>
</dbReference>
<dbReference type="Gene3D" id="6.10.340.10">
    <property type="match status" value="1"/>
</dbReference>
<evidence type="ECO:0000256" key="8">
    <source>
        <dbReference type="PROSITE-ProRule" id="PRU00284"/>
    </source>
</evidence>
<dbReference type="SMART" id="SM00304">
    <property type="entry name" value="HAMP"/>
    <property type="match status" value="1"/>
</dbReference>
<dbReference type="AlphaFoldDB" id="A0A1I4GWN2"/>
<dbReference type="GO" id="GO:0007165">
    <property type="term" value="P:signal transduction"/>
    <property type="evidence" value="ECO:0007669"/>
    <property type="project" value="UniProtKB-KW"/>
</dbReference>
<evidence type="ECO:0000256" key="9">
    <source>
        <dbReference type="SAM" id="Coils"/>
    </source>
</evidence>
<evidence type="ECO:0000256" key="6">
    <source>
        <dbReference type="ARBA" id="ARBA00023224"/>
    </source>
</evidence>
<dbReference type="PRINTS" id="PR00260">
    <property type="entry name" value="CHEMTRNSDUCR"/>
</dbReference>
<dbReference type="EMBL" id="FOTR01000001">
    <property type="protein sequence ID" value="SFL34359.1"/>
    <property type="molecule type" value="Genomic_DNA"/>
</dbReference>
<dbReference type="PROSITE" id="PS50111">
    <property type="entry name" value="CHEMOTAXIS_TRANSDUC_2"/>
    <property type="match status" value="1"/>
</dbReference>
<evidence type="ECO:0000256" key="3">
    <source>
        <dbReference type="ARBA" id="ARBA00022692"/>
    </source>
</evidence>
<organism evidence="13 14">
    <name type="scientific">Gracilibacillus orientalis</name>
    <dbReference type="NCBI Taxonomy" id="334253"/>
    <lineage>
        <taxon>Bacteria</taxon>
        <taxon>Bacillati</taxon>
        <taxon>Bacillota</taxon>
        <taxon>Bacilli</taxon>
        <taxon>Bacillales</taxon>
        <taxon>Bacillaceae</taxon>
        <taxon>Gracilibacillus</taxon>
    </lineage>
</organism>
<keyword evidence="5 10" id="KW-0472">Membrane</keyword>
<evidence type="ECO:0000259" key="11">
    <source>
        <dbReference type="PROSITE" id="PS50111"/>
    </source>
</evidence>
<keyword evidence="9" id="KW-0175">Coiled coil</keyword>
<accession>A0A1I4GWN2</accession>
<keyword evidence="2" id="KW-1003">Cell membrane</keyword>
<dbReference type="GO" id="GO:0006935">
    <property type="term" value="P:chemotaxis"/>
    <property type="evidence" value="ECO:0007669"/>
    <property type="project" value="InterPro"/>
</dbReference>
<dbReference type="PANTHER" id="PTHR32089:SF112">
    <property type="entry name" value="LYSOZYME-LIKE PROTEIN-RELATED"/>
    <property type="match status" value="1"/>
</dbReference>
<keyword evidence="6 8" id="KW-0807">Transducer</keyword>